<evidence type="ECO:0000256" key="2">
    <source>
        <dbReference type="ARBA" id="ARBA00022679"/>
    </source>
</evidence>
<reference evidence="5 6" key="1">
    <citation type="submission" date="2020-11" db="EMBL/GenBank/DDBJ databases">
        <title>WGS of Herminiimonas contaminans strain Marseille-Q4544 isolated from planarians Schmidtea mediterranea.</title>
        <authorList>
            <person name="Kangale L."/>
        </authorList>
    </citation>
    <scope>NUCLEOTIDE SEQUENCE [LARGE SCALE GENOMIC DNA]</scope>
    <source>
        <strain evidence="5 6">Marseille-Q4544</strain>
    </source>
</reference>
<keyword evidence="3" id="KW-0418">Kinase</keyword>
<keyword evidence="6" id="KW-1185">Reference proteome</keyword>
<dbReference type="NCBIfam" id="NF007297">
    <property type="entry name" value="PRK09775.1"/>
    <property type="match status" value="1"/>
</dbReference>
<evidence type="ECO:0000259" key="4">
    <source>
        <dbReference type="Pfam" id="PF07804"/>
    </source>
</evidence>
<organism evidence="5 6">
    <name type="scientific">Herminiimonas contaminans</name>
    <dbReference type="NCBI Taxonomy" id="1111140"/>
    <lineage>
        <taxon>Bacteria</taxon>
        <taxon>Pseudomonadati</taxon>
        <taxon>Pseudomonadota</taxon>
        <taxon>Betaproteobacteria</taxon>
        <taxon>Burkholderiales</taxon>
        <taxon>Oxalobacteraceae</taxon>
        <taxon>Herminiimonas</taxon>
    </lineage>
</organism>
<accession>A0ABS0EY76</accession>
<feature type="domain" description="HipA-like C-terminal" evidence="4">
    <location>
        <begin position="219"/>
        <end position="415"/>
    </location>
</feature>
<comment type="similarity">
    <text evidence="1">Belongs to the HipA Ser/Thr kinase family.</text>
</comment>
<dbReference type="InterPro" id="IPR012893">
    <property type="entry name" value="HipA-like_C"/>
</dbReference>
<dbReference type="PANTHER" id="PTHR37419">
    <property type="entry name" value="SERINE/THREONINE-PROTEIN KINASE TOXIN HIPA"/>
    <property type="match status" value="1"/>
</dbReference>
<evidence type="ECO:0000256" key="1">
    <source>
        <dbReference type="ARBA" id="ARBA00010164"/>
    </source>
</evidence>
<protein>
    <submittedName>
        <fullName evidence="5">Type II toxin-antitoxin system HipA family toxin YjjJ</fullName>
    </submittedName>
</protein>
<gene>
    <name evidence="5" type="primary">yjjJ</name>
    <name evidence="5" type="ORF">IXC47_19010</name>
</gene>
<evidence type="ECO:0000313" key="6">
    <source>
        <dbReference type="Proteomes" id="UP000657372"/>
    </source>
</evidence>
<dbReference type="InterPro" id="IPR052028">
    <property type="entry name" value="HipA_Ser/Thr_kinase"/>
</dbReference>
<evidence type="ECO:0000256" key="3">
    <source>
        <dbReference type="ARBA" id="ARBA00022777"/>
    </source>
</evidence>
<comment type="caution">
    <text evidence="5">The sequence shown here is derived from an EMBL/GenBank/DDBJ whole genome shotgun (WGS) entry which is preliminary data.</text>
</comment>
<dbReference type="EMBL" id="JADOEL010000033">
    <property type="protein sequence ID" value="MBF8179776.1"/>
    <property type="molecule type" value="Genomic_DNA"/>
</dbReference>
<proteinExistence type="inferred from homology"/>
<sequence>MGIAQTVLEILRTWGRQPSGELLRRLAVSRPSLMRAITELDGEVVSGGRARRTAYAARRSIRGNPTALVLYRIDASGRAHEAGLLEPIYPAGCAMRFTEACPWPLDDEMADGWFRSVPYLLGDMRPQGYLGRNFAHQFAAILQVDEDVQRWSEDDVLHALRVLGWDQPGNYILGEHALRRLLEEQQKGSHFIPDDMLDTEYPQRALQALNVGVVDSSLVAGEFPKFTARRFVNGQPTHVIVKFSGAERSPQEQRWADLLICEHLALTTIADTLQLSAAQSRIYQFAGRTFYEVERFDRHGEFGRSGVCTWHELNAALFGLPGPWSEGAETLLKEGYISAETAREINLLEHFGRLIANTDMHDGNLAFLPGLTLTPAYDMLPMLYAPQRGVELVERDFAPALPVPKERGVWVQAAEAALVFWRRAARDERISGAFRAICQANADQVERLLVAQRD</sequence>
<evidence type="ECO:0000313" key="5">
    <source>
        <dbReference type="EMBL" id="MBF8179776.1"/>
    </source>
</evidence>
<dbReference type="Proteomes" id="UP000657372">
    <property type="component" value="Unassembled WGS sequence"/>
</dbReference>
<dbReference type="Pfam" id="PF07804">
    <property type="entry name" value="HipA_C"/>
    <property type="match status" value="1"/>
</dbReference>
<dbReference type="RefSeq" id="WP_195876729.1">
    <property type="nucleotide sequence ID" value="NZ_JADOEL010000033.1"/>
</dbReference>
<dbReference type="PANTHER" id="PTHR37419:SF8">
    <property type="entry name" value="TOXIN YJJJ"/>
    <property type="match status" value="1"/>
</dbReference>
<keyword evidence="2" id="KW-0808">Transferase</keyword>
<name>A0ABS0EY76_9BURK</name>